<dbReference type="Pfam" id="PF00850">
    <property type="entry name" value="Hist_deacetyl"/>
    <property type="match status" value="1"/>
</dbReference>
<dbReference type="PANTHER" id="PTHR10625">
    <property type="entry name" value="HISTONE DEACETYLASE HDAC1-RELATED"/>
    <property type="match status" value="1"/>
</dbReference>
<dbReference type="InterPro" id="IPR023696">
    <property type="entry name" value="Ureohydrolase_dom_sf"/>
</dbReference>
<dbReference type="GO" id="GO:0004407">
    <property type="term" value="F:histone deacetylase activity"/>
    <property type="evidence" value="ECO:0007669"/>
    <property type="project" value="TreeGrafter"/>
</dbReference>
<proteinExistence type="inferred from homology"/>
<sequence>MQTAYITHPDCLKHDMGMAHPECPQRLIVIENELKTTGLLAQLQRYEAPLATTEQLARVHTQEYIESIRQAAPAAGLIALDADTAMNPFSLSAALHAAGAVVLATDLVLAGTVNNAFCAVRPPGHHAESDRAMGFCLFNNVAVGVAHAIEQHHLQRVAILDFDVHHGNGSEEIFRDNPHVMLCSTFQHPFYPYSGANSATERMINVPLPRGCNGAAFRQAVTDHWLPALDRFKPEMIFVSAGFDAHRDDDMAQLQLEDEDYVWITRQIKVIADQYTHGRIVSALEGGYDLKALARCAVAHIQALQAKNIPSVSANR</sequence>
<dbReference type="InterPro" id="IPR023801">
    <property type="entry name" value="His_deacetylse_dom"/>
</dbReference>
<dbReference type="InterPro" id="IPR037138">
    <property type="entry name" value="His_deacetylse_dom_sf"/>
</dbReference>
<name>A0A5C7W284_9PROT</name>
<comment type="similarity">
    <text evidence="1">Belongs to the histone deacetylase family.</text>
</comment>
<dbReference type="Proteomes" id="UP000321055">
    <property type="component" value="Unassembled WGS sequence"/>
</dbReference>
<feature type="domain" description="Histone deacetylase" evidence="2">
    <location>
        <begin position="20"/>
        <end position="304"/>
    </location>
</feature>
<protein>
    <submittedName>
        <fullName evidence="3">Histone deacetylase family protein</fullName>
    </submittedName>
</protein>
<dbReference type="PANTHER" id="PTHR10625:SF10">
    <property type="entry name" value="HISTONE DEACETYLASE HDAC1"/>
    <property type="match status" value="1"/>
</dbReference>
<dbReference type="GO" id="GO:0040029">
    <property type="term" value="P:epigenetic regulation of gene expression"/>
    <property type="evidence" value="ECO:0007669"/>
    <property type="project" value="TreeGrafter"/>
</dbReference>
<dbReference type="CDD" id="cd11599">
    <property type="entry name" value="HDAC_classII_2"/>
    <property type="match status" value="1"/>
</dbReference>
<gene>
    <name evidence="3" type="ORF">E6Q60_00410</name>
</gene>
<accession>A0A5C7W284</accession>
<dbReference type="SUPFAM" id="SSF52768">
    <property type="entry name" value="Arginase/deacetylase"/>
    <property type="match status" value="1"/>
</dbReference>
<dbReference type="Gene3D" id="3.40.800.20">
    <property type="entry name" value="Histone deacetylase domain"/>
    <property type="match status" value="1"/>
</dbReference>
<reference evidence="3 4" key="1">
    <citation type="submission" date="2018-09" db="EMBL/GenBank/DDBJ databases">
        <title>Metagenome Assembled Genomes from an Advanced Water Purification Facility.</title>
        <authorList>
            <person name="Stamps B.W."/>
            <person name="Spear J.R."/>
        </authorList>
    </citation>
    <scope>NUCLEOTIDE SEQUENCE [LARGE SCALE GENOMIC DNA]</scope>
    <source>
        <strain evidence="3">Bin_54_1</strain>
    </source>
</reference>
<evidence type="ECO:0000259" key="2">
    <source>
        <dbReference type="Pfam" id="PF00850"/>
    </source>
</evidence>
<dbReference type="InterPro" id="IPR000286">
    <property type="entry name" value="HDACs"/>
</dbReference>
<evidence type="ECO:0000313" key="4">
    <source>
        <dbReference type="Proteomes" id="UP000321055"/>
    </source>
</evidence>
<comment type="caution">
    <text evidence="3">The sequence shown here is derived from an EMBL/GenBank/DDBJ whole genome shotgun (WGS) entry which is preliminary data.</text>
</comment>
<dbReference type="AlphaFoldDB" id="A0A5C7W284"/>
<dbReference type="PRINTS" id="PR01270">
    <property type="entry name" value="HDASUPER"/>
</dbReference>
<evidence type="ECO:0000256" key="1">
    <source>
        <dbReference type="ARBA" id="ARBA00005947"/>
    </source>
</evidence>
<dbReference type="EMBL" id="SSFX01000005">
    <property type="protein sequence ID" value="TXI30832.1"/>
    <property type="molecule type" value="Genomic_DNA"/>
</dbReference>
<evidence type="ECO:0000313" key="3">
    <source>
        <dbReference type="EMBL" id="TXI30832.1"/>
    </source>
</evidence>
<organism evidence="3 4">
    <name type="scientific">Nitrosomonas oligotropha</name>
    <dbReference type="NCBI Taxonomy" id="42354"/>
    <lineage>
        <taxon>Bacteria</taxon>
        <taxon>Pseudomonadati</taxon>
        <taxon>Pseudomonadota</taxon>
        <taxon>Betaproteobacteria</taxon>
        <taxon>Nitrosomonadales</taxon>
        <taxon>Nitrosomonadaceae</taxon>
        <taxon>Nitrosomonas</taxon>
    </lineage>
</organism>